<feature type="transmembrane region" description="Helical" evidence="1">
    <location>
        <begin position="281"/>
        <end position="304"/>
    </location>
</feature>
<feature type="domain" description="Calponin-homology (CH)" evidence="2">
    <location>
        <begin position="1"/>
        <end position="111"/>
    </location>
</feature>
<dbReference type="Gene3D" id="1.10.418.10">
    <property type="entry name" value="Calponin-like domain"/>
    <property type="match status" value="1"/>
</dbReference>
<dbReference type="PROSITE" id="PS50021">
    <property type="entry name" value="CH"/>
    <property type="match status" value="1"/>
</dbReference>
<organism evidence="3">
    <name type="scientific">Amorphochlora amoebiformis</name>
    <dbReference type="NCBI Taxonomy" id="1561963"/>
    <lineage>
        <taxon>Eukaryota</taxon>
        <taxon>Sar</taxon>
        <taxon>Rhizaria</taxon>
        <taxon>Cercozoa</taxon>
        <taxon>Chlorarachniophyceae</taxon>
        <taxon>Amorphochlora</taxon>
    </lineage>
</organism>
<dbReference type="EMBL" id="HBEM01005833">
    <property type="protein sequence ID" value="CAD8436638.1"/>
    <property type="molecule type" value="Transcribed_RNA"/>
</dbReference>
<proteinExistence type="predicted"/>
<protein>
    <recommendedName>
        <fullName evidence="2">Calponin-homology (CH) domain-containing protein</fullName>
    </recommendedName>
</protein>
<name>A0A7S0GTU6_9EUKA</name>
<sequence>MAEWISDIVRKTISPPLCESLADGVALCRLIERVGGTRIRGVHTDIKFDPQQGLAKSGRARMFATENVGLFLKACNGIHIHSQDLFSPSQLFEGDAHAVMHCLLAMVRVAHIRGVLISDELMSLANVERNISPQEAHPLLRAPKPYDQRRSWREWGYLTLAVIFIVAGQLTIAMAFVQGSLQTVTIKGIGSYHFGFSQLTYTPFVDPKAKAKASQRLASVAPEPKYYRELAEAHESLARLYIIGIIIGVFLGVACILLLASSVIEIALIRCPLQNSRTVTYVPTWLPIAASSLIVVGAGVWSMAGVRECKMYVRELGRAGEMRVRPGIAFWLAVVASGLSLVAGVIMGRHEKRNRTYSKYPSIDQKFA</sequence>
<dbReference type="CDD" id="cd00014">
    <property type="entry name" value="CH_SF"/>
    <property type="match status" value="1"/>
</dbReference>
<gene>
    <name evidence="3" type="ORF">LAMO00422_LOCUS4093</name>
</gene>
<feature type="transmembrane region" description="Helical" evidence="1">
    <location>
        <begin position="240"/>
        <end position="269"/>
    </location>
</feature>
<dbReference type="GO" id="GO:0051015">
    <property type="term" value="F:actin filament binding"/>
    <property type="evidence" value="ECO:0007669"/>
    <property type="project" value="TreeGrafter"/>
</dbReference>
<dbReference type="GO" id="GO:0007015">
    <property type="term" value="P:actin filament organization"/>
    <property type="evidence" value="ECO:0007669"/>
    <property type="project" value="TreeGrafter"/>
</dbReference>
<keyword evidence="1" id="KW-0472">Membrane</keyword>
<keyword evidence="1" id="KW-1133">Transmembrane helix</keyword>
<dbReference type="PANTHER" id="PTHR47385:SF14">
    <property type="entry name" value="TRANSGELIN"/>
    <property type="match status" value="1"/>
</dbReference>
<dbReference type="InterPro" id="IPR050606">
    <property type="entry name" value="Calponin-like"/>
</dbReference>
<reference evidence="3" key="1">
    <citation type="submission" date="2021-01" db="EMBL/GenBank/DDBJ databases">
        <authorList>
            <person name="Corre E."/>
            <person name="Pelletier E."/>
            <person name="Niang G."/>
            <person name="Scheremetjew M."/>
            <person name="Finn R."/>
            <person name="Kale V."/>
            <person name="Holt S."/>
            <person name="Cochrane G."/>
            <person name="Meng A."/>
            <person name="Brown T."/>
            <person name="Cohen L."/>
        </authorList>
    </citation>
    <scope>NUCLEOTIDE SEQUENCE</scope>
    <source>
        <strain evidence="3">CCMP2058</strain>
    </source>
</reference>
<evidence type="ECO:0000259" key="2">
    <source>
        <dbReference type="PROSITE" id="PS50021"/>
    </source>
</evidence>
<feature type="transmembrane region" description="Helical" evidence="1">
    <location>
        <begin position="328"/>
        <end position="348"/>
    </location>
</feature>
<accession>A0A7S0GTU6</accession>
<dbReference type="Gene3D" id="1.20.140.150">
    <property type="match status" value="1"/>
</dbReference>
<dbReference type="Pfam" id="PF00307">
    <property type="entry name" value="CH"/>
    <property type="match status" value="1"/>
</dbReference>
<dbReference type="PANTHER" id="PTHR47385">
    <property type="entry name" value="CALPONIN"/>
    <property type="match status" value="1"/>
</dbReference>
<dbReference type="AlphaFoldDB" id="A0A7S0GTU6"/>
<dbReference type="SUPFAM" id="SSF47576">
    <property type="entry name" value="Calponin-homology domain, CH-domain"/>
    <property type="match status" value="1"/>
</dbReference>
<keyword evidence="1" id="KW-0812">Transmembrane</keyword>
<dbReference type="GO" id="GO:0015629">
    <property type="term" value="C:actin cytoskeleton"/>
    <property type="evidence" value="ECO:0007669"/>
    <property type="project" value="TreeGrafter"/>
</dbReference>
<feature type="transmembrane region" description="Helical" evidence="1">
    <location>
        <begin position="155"/>
        <end position="177"/>
    </location>
</feature>
<evidence type="ECO:0000313" key="3">
    <source>
        <dbReference type="EMBL" id="CAD8436638.1"/>
    </source>
</evidence>
<evidence type="ECO:0000256" key="1">
    <source>
        <dbReference type="SAM" id="Phobius"/>
    </source>
</evidence>
<dbReference type="InterPro" id="IPR001715">
    <property type="entry name" value="CH_dom"/>
</dbReference>
<dbReference type="InterPro" id="IPR036872">
    <property type="entry name" value="CH_dom_sf"/>
</dbReference>